<keyword evidence="3" id="KW-1185">Reference proteome</keyword>
<evidence type="ECO:0000259" key="1">
    <source>
        <dbReference type="Pfam" id="PF23768"/>
    </source>
</evidence>
<dbReference type="Pfam" id="PF23768">
    <property type="entry name" value="DUF7167"/>
    <property type="match status" value="1"/>
</dbReference>
<dbReference type="EMBL" id="SNZK01000001">
    <property type="protein sequence ID" value="TDR55080.1"/>
    <property type="molecule type" value="Genomic_DNA"/>
</dbReference>
<dbReference type="AlphaFoldDB" id="A0A4R6ZR20"/>
<reference evidence="2 3" key="1">
    <citation type="submission" date="2019-03" db="EMBL/GenBank/DDBJ databases">
        <title>Genomic Encyclopedia of Type Strains, Phase III (KMG-III): the genomes of soil and plant-associated and newly described type strains.</title>
        <authorList>
            <person name="Whitman W."/>
        </authorList>
    </citation>
    <scope>NUCLEOTIDE SEQUENCE [LARGE SCALE GENOMIC DNA]</scope>
    <source>
        <strain evidence="2 3">CECT 7972</strain>
    </source>
</reference>
<gene>
    <name evidence="2" type="ORF">DFP96_1016</name>
</gene>
<dbReference type="InterPro" id="IPR055591">
    <property type="entry name" value="DUF7167"/>
</dbReference>
<dbReference type="RefSeq" id="WP_036072910.1">
    <property type="nucleotide sequence ID" value="NZ_SNZK01000001.1"/>
</dbReference>
<dbReference type="OrthoDB" id="9922003at2"/>
<sequence>MEDKKVTFHVATDKVGSAITEYFYLKAELDIDFDKLTPEELDSEIADAYDDWLGSNIDLGWSIEDEETE</sequence>
<organism evidence="2 3">
    <name type="scientific">Listeria rocourtiae</name>
    <dbReference type="NCBI Taxonomy" id="647910"/>
    <lineage>
        <taxon>Bacteria</taxon>
        <taxon>Bacillati</taxon>
        <taxon>Bacillota</taxon>
        <taxon>Bacilli</taxon>
        <taxon>Bacillales</taxon>
        <taxon>Listeriaceae</taxon>
        <taxon>Listeria</taxon>
    </lineage>
</organism>
<dbReference type="Proteomes" id="UP000295558">
    <property type="component" value="Unassembled WGS sequence"/>
</dbReference>
<evidence type="ECO:0000313" key="2">
    <source>
        <dbReference type="EMBL" id="TDR55080.1"/>
    </source>
</evidence>
<dbReference type="STRING" id="1265846.PROCOU_14073"/>
<accession>A0A4R6ZR20</accession>
<evidence type="ECO:0000313" key="3">
    <source>
        <dbReference type="Proteomes" id="UP000295558"/>
    </source>
</evidence>
<comment type="caution">
    <text evidence="2">The sequence shown here is derived from an EMBL/GenBank/DDBJ whole genome shotgun (WGS) entry which is preliminary data.</text>
</comment>
<feature type="domain" description="DUF7167" evidence="1">
    <location>
        <begin position="4"/>
        <end position="66"/>
    </location>
</feature>
<proteinExistence type="predicted"/>
<protein>
    <recommendedName>
        <fullName evidence="1">DUF7167 domain-containing protein</fullName>
    </recommendedName>
</protein>
<name>A0A4R6ZR20_9LIST</name>